<keyword evidence="1" id="KW-0472">Membrane</keyword>
<feature type="transmembrane region" description="Helical" evidence="1">
    <location>
        <begin position="666"/>
        <end position="684"/>
    </location>
</feature>
<feature type="transmembrane region" description="Helical" evidence="1">
    <location>
        <begin position="522"/>
        <end position="544"/>
    </location>
</feature>
<dbReference type="Proteomes" id="UP000051952">
    <property type="component" value="Unassembled WGS sequence"/>
</dbReference>
<keyword evidence="1 2" id="KW-0812">Transmembrane</keyword>
<accession>A0A0S4IVV5</accession>
<evidence type="ECO:0000256" key="1">
    <source>
        <dbReference type="SAM" id="Phobius"/>
    </source>
</evidence>
<dbReference type="EMBL" id="CYKH01000369">
    <property type="protein sequence ID" value="CUF62356.1"/>
    <property type="molecule type" value="Genomic_DNA"/>
</dbReference>
<feature type="transmembrane region" description="Helical" evidence="1">
    <location>
        <begin position="498"/>
        <end position="516"/>
    </location>
</feature>
<evidence type="ECO:0000313" key="2">
    <source>
        <dbReference type="EMBL" id="CUF62356.1"/>
    </source>
</evidence>
<dbReference type="AlphaFoldDB" id="A0A0S4IVV5"/>
<keyword evidence="3" id="KW-1185">Reference proteome</keyword>
<dbReference type="VEuPathDB" id="TriTrypDB:BSAL_64190"/>
<feature type="transmembrane region" description="Helical" evidence="1">
    <location>
        <begin position="462"/>
        <end position="486"/>
    </location>
</feature>
<feature type="transmembrane region" description="Helical" evidence="1">
    <location>
        <begin position="634"/>
        <end position="654"/>
    </location>
</feature>
<feature type="transmembrane region" description="Helical" evidence="1">
    <location>
        <begin position="691"/>
        <end position="711"/>
    </location>
</feature>
<evidence type="ECO:0000313" key="3">
    <source>
        <dbReference type="Proteomes" id="UP000051952"/>
    </source>
</evidence>
<keyword evidence="1" id="KW-1133">Transmembrane helix</keyword>
<gene>
    <name evidence="2" type="ORF">BSAL_64190</name>
</gene>
<name>A0A0S4IVV5_BODSA</name>
<sequence length="713" mass="75384">MLLLSIVSVDTDATSVIAAQIEPTSSLTDCSVQLLSMGIRSTGSPLSLAAVYSDGSLIRCSLTVACLNIDTMSSSSLFDFHGSMVNTTMQVTSTVITRSVGVSTILNLTDDTSSVGNQLNILRTHVNVPLIVKVRIASSLSRGILLTCSTVGSGRAPMNAWSFKPTFASLIVVRLSEVCYTASAVVVSGGVECTNTLPWTRTESLRSASQWSVSTSLAGLSSSLAGLNSTKTKPLCSCQAQQLVDSLFLASWDRSINGDDPLNYTVSVVQPSSSSTPLVAASIARQTWYSIDALAVSLTTGHDDDCWHVTNATLRGAPLRMIPQRTTEADMMSMLLSQNPARGSWFPLDSVPYLNTNVQILLGIECAGSALPQQWIPLTIPVPGLSQQLTSKVAVVTQSLQLVSAIASSGGGTSVGRVMALRSVVLCSGEQAATAAGGPLGIVVAAKSCGTDATTSIHRGTILGNLLLVGGSAILLAIFAAFVATSQRRETGDVLRQLSFPSCLLPVWVIVLPSTSMVQLGALMLAVCAADVICIILGVVMVAVPMSASVWLMWWAPAKAHRAVPLSNSTALNSLMRLLRRIFRPLWRWELHRDKAAGTTFSLGASTAQVHEAFSIGPTHPLRYAHSVLHEYRLLWFAVLDVVVLSVVGVLVAISGHGPKSQCTTATILTAALYATQWIICALVQPFTSLFGVGFQMFTLTFTIISAAVQLTL</sequence>
<reference evidence="3" key="1">
    <citation type="submission" date="2015-09" db="EMBL/GenBank/DDBJ databases">
        <authorList>
            <consortium name="Pathogen Informatics"/>
        </authorList>
    </citation>
    <scope>NUCLEOTIDE SEQUENCE [LARGE SCALE GENOMIC DNA]</scope>
    <source>
        <strain evidence="3">Lake Konstanz</strain>
    </source>
</reference>
<protein>
    <submittedName>
        <fullName evidence="2">Transmembrane protein, putative</fullName>
    </submittedName>
</protein>
<proteinExistence type="predicted"/>
<organism evidence="2 3">
    <name type="scientific">Bodo saltans</name>
    <name type="common">Flagellated protozoan</name>
    <dbReference type="NCBI Taxonomy" id="75058"/>
    <lineage>
        <taxon>Eukaryota</taxon>
        <taxon>Discoba</taxon>
        <taxon>Euglenozoa</taxon>
        <taxon>Kinetoplastea</taxon>
        <taxon>Metakinetoplastina</taxon>
        <taxon>Eubodonida</taxon>
        <taxon>Bodonidae</taxon>
        <taxon>Bodo</taxon>
    </lineage>
</organism>